<evidence type="ECO:0000256" key="6">
    <source>
        <dbReference type="ARBA" id="ARBA00022723"/>
    </source>
</evidence>
<evidence type="ECO:0000256" key="5">
    <source>
        <dbReference type="ARBA" id="ARBA00022679"/>
    </source>
</evidence>
<dbReference type="Gene3D" id="3.40.50.970">
    <property type="match status" value="2"/>
</dbReference>
<dbReference type="RefSeq" id="WP_057904338.1">
    <property type="nucleotide sequence ID" value="NZ_AZDA01000046.1"/>
</dbReference>
<evidence type="ECO:0000256" key="9">
    <source>
        <dbReference type="ARBA" id="ARBA00049473"/>
    </source>
</evidence>
<feature type="binding site" evidence="12">
    <location>
        <position position="382"/>
    </location>
    <ligand>
        <name>substrate</name>
    </ligand>
</feature>
<comment type="cofactor">
    <cofactor evidence="14">
        <name>Mg(2+)</name>
        <dbReference type="ChEBI" id="CHEBI:18420"/>
    </cofactor>
    <text evidence="14">Binds 1 Mg(2+) ion per subunit. Can also utilize other divalent metal cations, such as Ca(2+), Mn(2+) and Co(2+).</text>
</comment>
<feature type="binding site" evidence="12">
    <location>
        <position position="518"/>
    </location>
    <ligand>
        <name>substrate</name>
    </ligand>
</feature>
<evidence type="ECO:0000313" key="18">
    <source>
        <dbReference type="Proteomes" id="UP000051461"/>
    </source>
</evidence>
<dbReference type="PANTHER" id="PTHR43522:SF2">
    <property type="entry name" value="TRANSKETOLASE 1-RELATED"/>
    <property type="match status" value="1"/>
</dbReference>
<feature type="binding site" evidence="12">
    <location>
        <position position="471"/>
    </location>
    <ligand>
        <name>substrate</name>
    </ligand>
</feature>
<organism evidence="17 18">
    <name type="scientific">Loigolactobacillus bifermentans DSM 20003</name>
    <dbReference type="NCBI Taxonomy" id="1423726"/>
    <lineage>
        <taxon>Bacteria</taxon>
        <taxon>Bacillati</taxon>
        <taxon>Bacillota</taxon>
        <taxon>Bacilli</taxon>
        <taxon>Lactobacillales</taxon>
        <taxon>Lactobacillaceae</taxon>
        <taxon>Loigolactobacillus</taxon>
    </lineage>
</organism>
<evidence type="ECO:0000256" key="8">
    <source>
        <dbReference type="ARBA" id="ARBA00023052"/>
    </source>
</evidence>
<comment type="caution">
    <text evidence="17">The sequence shown here is derived from an EMBL/GenBank/DDBJ whole genome shotgun (WGS) entry which is preliminary data.</text>
</comment>
<feature type="domain" description="Transketolase-like pyrimidine-binding" evidence="16">
    <location>
        <begin position="352"/>
        <end position="523"/>
    </location>
</feature>
<evidence type="ECO:0000256" key="4">
    <source>
        <dbReference type="ARBA" id="ARBA00016662"/>
    </source>
</evidence>
<feature type="binding site" evidence="13">
    <location>
        <position position="261"/>
    </location>
    <ligand>
        <name>thiamine diphosphate</name>
        <dbReference type="ChEBI" id="CHEBI:58937"/>
    </ligand>
</feature>
<feature type="binding site" evidence="13">
    <location>
        <position position="435"/>
    </location>
    <ligand>
        <name>thiamine diphosphate</name>
        <dbReference type="ChEBI" id="CHEBI:58937"/>
    </ligand>
</feature>
<comment type="catalytic activity">
    <reaction evidence="9">
        <text>D-sedoheptulose 7-phosphate + D-glyceraldehyde 3-phosphate = aldehydo-D-ribose 5-phosphate + D-xylulose 5-phosphate</text>
        <dbReference type="Rhea" id="RHEA:10508"/>
        <dbReference type="ChEBI" id="CHEBI:57483"/>
        <dbReference type="ChEBI" id="CHEBI:57737"/>
        <dbReference type="ChEBI" id="CHEBI:58273"/>
        <dbReference type="ChEBI" id="CHEBI:59776"/>
        <dbReference type="EC" id="2.2.1.1"/>
    </reaction>
</comment>
<dbReference type="SUPFAM" id="SSF52922">
    <property type="entry name" value="TK C-terminal domain-like"/>
    <property type="match status" value="1"/>
</dbReference>
<dbReference type="EMBL" id="AZDA01000046">
    <property type="protein sequence ID" value="KRK38965.1"/>
    <property type="molecule type" value="Genomic_DNA"/>
</dbReference>
<dbReference type="SUPFAM" id="SSF52518">
    <property type="entry name" value="Thiamin diphosphate-binding fold (THDP-binding)"/>
    <property type="match status" value="2"/>
</dbReference>
<keyword evidence="7 14" id="KW-0460">Magnesium</keyword>
<feature type="binding site" evidence="14">
    <location>
        <position position="156"/>
    </location>
    <ligand>
        <name>Mg(2+)</name>
        <dbReference type="ChEBI" id="CHEBI:18420"/>
    </ligand>
</feature>
<dbReference type="FunFam" id="3.40.50.970:FF:000004">
    <property type="entry name" value="Transketolase"/>
    <property type="match status" value="1"/>
</dbReference>
<comment type="similarity">
    <text evidence="1">Belongs to the transketolase family.</text>
</comment>
<dbReference type="InterPro" id="IPR009014">
    <property type="entry name" value="Transketo_C/PFOR_II"/>
</dbReference>
<comment type="subunit">
    <text evidence="2">Homodimer.</text>
</comment>
<protein>
    <recommendedName>
        <fullName evidence="4 10">Transketolase</fullName>
        <ecNumber evidence="3 10">2.2.1.1</ecNumber>
    </recommendedName>
</protein>
<evidence type="ECO:0000256" key="11">
    <source>
        <dbReference type="PIRSR" id="PIRSR605478-1"/>
    </source>
</evidence>
<dbReference type="CDD" id="cd02012">
    <property type="entry name" value="TPP_TK"/>
    <property type="match status" value="1"/>
</dbReference>
<feature type="binding site" evidence="14">
    <location>
        <position position="188"/>
    </location>
    <ligand>
        <name>Mg(2+)</name>
        <dbReference type="ChEBI" id="CHEBI:18420"/>
    </ligand>
</feature>
<dbReference type="Pfam" id="PF00456">
    <property type="entry name" value="Transketolase_N"/>
    <property type="match status" value="1"/>
</dbReference>
<feature type="binding site" evidence="12">
    <location>
        <position position="355"/>
    </location>
    <ligand>
        <name>substrate</name>
    </ligand>
</feature>
<feature type="binding site" evidence="13">
    <location>
        <position position="186"/>
    </location>
    <ligand>
        <name>thiamine diphosphate</name>
        <dbReference type="ChEBI" id="CHEBI:58937"/>
    </ligand>
</feature>
<evidence type="ECO:0000256" key="3">
    <source>
        <dbReference type="ARBA" id="ARBA00013152"/>
    </source>
</evidence>
<sequence length="671" mass="72132">MMDEIDQLGVNAVRALSIDMIQKANSGHPGLPLGAAPMAYTLFTRHLRINPAEPTWFNRDRFVLSAGHGSAMLYSLLHLSGFGLAMDDLKQFRQKGSRTPGHPEYGQVPGVDATTGPLGQGLGMAVGMAMAEAHLGATYNQRTQVVDHYTYALCGDGDLMEGISHEAASLAGHLKLGKLIVLYDSNDVSLDGAADRALTDSAEQRFESYGWHYLKVTDGNDLNAIDAALTQAKAQTDAPTLIEVKTVIGYGAPQQGTNKVHGAPLGIEGVAATKKALHWTTPAFTVPAAVYQRFQQVVAKRGQQAQQAWQQQCEKLAQVAPALHEQLLSAINQQLPANWALKLPTYQVGDLEASRATSHKVIQGLAAQNPSLWGGSADLASSNKTDIATTGSFEADALDQRNICFGVREFAEGAAMNGIALHGGTHVFGGTFFVFSDYMRGALRLAALQKLPVTYVFTHDSIAVGEDGPTHEPVEQLMSLRAMPGITVLRPADANETVAAWKLAMTIRNRPTVLVLTRQNLTVLAGTAQGDLSRGGYVLSPQKGHQPEGILMATGSEVALALAAQRQLAQQQHDVSVVSLPSFDLFDRQPRAYREQILPTNVRLRLSVEMGSTLGWGKYVGLDGISVGINQFGASGAADQLLSDYGFTSEHIVDQYLEMYVAQQQLNQEAI</sequence>
<feature type="binding site" evidence="12">
    <location>
        <position position="459"/>
    </location>
    <ligand>
        <name>substrate</name>
    </ligand>
</feature>
<dbReference type="InterPro" id="IPR029061">
    <property type="entry name" value="THDP-binding"/>
</dbReference>
<dbReference type="InterPro" id="IPR005474">
    <property type="entry name" value="Transketolase_N"/>
</dbReference>
<dbReference type="FunFam" id="3.40.50.970:FF:000003">
    <property type="entry name" value="Transketolase"/>
    <property type="match status" value="1"/>
</dbReference>
<evidence type="ECO:0000256" key="12">
    <source>
        <dbReference type="PIRSR" id="PIRSR605478-2"/>
    </source>
</evidence>
<dbReference type="EC" id="2.2.1.1" evidence="3 10"/>
<evidence type="ECO:0000256" key="2">
    <source>
        <dbReference type="ARBA" id="ARBA00011738"/>
    </source>
</evidence>
<evidence type="ECO:0000256" key="1">
    <source>
        <dbReference type="ARBA" id="ARBA00007131"/>
    </source>
</evidence>
<dbReference type="PANTHER" id="PTHR43522">
    <property type="entry name" value="TRANSKETOLASE"/>
    <property type="match status" value="1"/>
</dbReference>
<dbReference type="Pfam" id="PF02779">
    <property type="entry name" value="Transket_pyr"/>
    <property type="match status" value="1"/>
</dbReference>
<feature type="binding site" evidence="12">
    <location>
        <position position="28"/>
    </location>
    <ligand>
        <name>substrate</name>
    </ligand>
</feature>
<evidence type="ECO:0000313" key="17">
    <source>
        <dbReference type="EMBL" id="KRK38965.1"/>
    </source>
</evidence>
<dbReference type="GO" id="GO:0006098">
    <property type="term" value="P:pentose-phosphate shunt"/>
    <property type="evidence" value="ECO:0007669"/>
    <property type="project" value="TreeGrafter"/>
</dbReference>
<proteinExistence type="inferred from homology"/>
<evidence type="ECO:0000256" key="14">
    <source>
        <dbReference type="PIRSR" id="PIRSR605478-4"/>
    </source>
</evidence>
<dbReference type="PROSITE" id="PS00801">
    <property type="entry name" value="TRANSKETOLASE_1"/>
    <property type="match status" value="1"/>
</dbReference>
<dbReference type="CDD" id="cd07033">
    <property type="entry name" value="TPP_PYR_DXS_TK_like"/>
    <property type="match status" value="1"/>
</dbReference>
<dbReference type="InterPro" id="IPR049557">
    <property type="entry name" value="Transketolase_CS"/>
</dbReference>
<keyword evidence="8 13" id="KW-0786">Thiamine pyrophosphate</keyword>
<feature type="active site" description="Proton donor" evidence="11">
    <location>
        <position position="409"/>
    </location>
</feature>
<dbReference type="GO" id="GO:0005829">
    <property type="term" value="C:cytosol"/>
    <property type="evidence" value="ECO:0007669"/>
    <property type="project" value="TreeGrafter"/>
</dbReference>
<evidence type="ECO:0000259" key="16">
    <source>
        <dbReference type="SMART" id="SM00861"/>
    </source>
</evidence>
<feature type="site" description="Important for catalytic activity" evidence="15">
    <location>
        <position position="261"/>
    </location>
</feature>
<dbReference type="GO" id="GO:0004802">
    <property type="term" value="F:transketolase activity"/>
    <property type="evidence" value="ECO:0007669"/>
    <property type="project" value="UniProtKB-UniRule"/>
</dbReference>
<dbReference type="InterPro" id="IPR005478">
    <property type="entry name" value="Transketolase_bac-like"/>
</dbReference>
<comment type="cofactor">
    <cofactor evidence="13">
        <name>thiamine diphosphate</name>
        <dbReference type="ChEBI" id="CHEBI:58937"/>
    </cofactor>
    <text evidence="13">Binds 1 thiamine pyrophosphate per subunit. During the reaction, the substrate forms a covalent intermediate with the cofactor.</text>
</comment>
<accession>A0A0R1GXU6</accession>
<dbReference type="InterPro" id="IPR055152">
    <property type="entry name" value="Transketolase-like_C_2"/>
</dbReference>
<dbReference type="GO" id="GO:0046872">
    <property type="term" value="F:metal ion binding"/>
    <property type="evidence" value="ECO:0007669"/>
    <property type="project" value="UniProtKB-KW"/>
</dbReference>
<reference evidence="17 18" key="1">
    <citation type="journal article" date="2015" name="Genome Announc.">
        <title>Expanding the biotechnology potential of lactobacilli through comparative genomics of 213 strains and associated genera.</title>
        <authorList>
            <person name="Sun Z."/>
            <person name="Harris H.M."/>
            <person name="McCann A."/>
            <person name="Guo C."/>
            <person name="Argimon S."/>
            <person name="Zhang W."/>
            <person name="Yang X."/>
            <person name="Jeffery I.B."/>
            <person name="Cooney J.C."/>
            <person name="Kagawa T.F."/>
            <person name="Liu W."/>
            <person name="Song Y."/>
            <person name="Salvetti E."/>
            <person name="Wrobel A."/>
            <person name="Rasinkangas P."/>
            <person name="Parkhill J."/>
            <person name="Rea M.C."/>
            <person name="O'Sullivan O."/>
            <person name="Ritari J."/>
            <person name="Douillard F.P."/>
            <person name="Paul Ross R."/>
            <person name="Yang R."/>
            <person name="Briner A.E."/>
            <person name="Felis G.E."/>
            <person name="de Vos W.M."/>
            <person name="Barrangou R."/>
            <person name="Klaenhammer T.R."/>
            <person name="Caufield P.W."/>
            <person name="Cui Y."/>
            <person name="Zhang H."/>
            <person name="O'Toole P.W."/>
        </authorList>
    </citation>
    <scope>NUCLEOTIDE SEQUENCE [LARGE SCALE GENOMIC DNA]</scope>
    <source>
        <strain evidence="17 18">DSM 20003</strain>
    </source>
</reference>
<dbReference type="FunFam" id="3.40.50.920:FF:000003">
    <property type="entry name" value="Transketolase"/>
    <property type="match status" value="1"/>
</dbReference>
<evidence type="ECO:0000256" key="7">
    <source>
        <dbReference type="ARBA" id="ARBA00022842"/>
    </source>
</evidence>
<dbReference type="Gene3D" id="3.40.50.920">
    <property type="match status" value="1"/>
</dbReference>
<dbReference type="Pfam" id="PF22613">
    <property type="entry name" value="Transketolase_C_1"/>
    <property type="match status" value="1"/>
</dbReference>
<feature type="site" description="Important for catalytic activity" evidence="15">
    <location>
        <position position="28"/>
    </location>
</feature>
<dbReference type="PATRIC" id="fig|1423726.3.peg.2790"/>
<evidence type="ECO:0000256" key="15">
    <source>
        <dbReference type="PIRSR" id="PIRSR605478-5"/>
    </source>
</evidence>
<dbReference type="InterPro" id="IPR005475">
    <property type="entry name" value="Transketolase-like_Pyr-bd"/>
</dbReference>
<evidence type="ECO:0000256" key="13">
    <source>
        <dbReference type="PIRSR" id="PIRSR605478-3"/>
    </source>
</evidence>
<feature type="binding site" evidence="12">
    <location>
        <position position="261"/>
    </location>
    <ligand>
        <name>substrate</name>
    </ligand>
</feature>
<feature type="binding site" evidence="13">
    <location>
        <position position="68"/>
    </location>
    <ligand>
        <name>thiamine diphosphate</name>
        <dbReference type="ChEBI" id="CHEBI:58937"/>
    </ligand>
</feature>
<dbReference type="STRING" id="1423726.FC07_GL002681"/>
<dbReference type="OrthoDB" id="8732661at2"/>
<evidence type="ECO:0000256" key="10">
    <source>
        <dbReference type="NCBIfam" id="TIGR00232"/>
    </source>
</evidence>
<dbReference type="NCBIfam" id="TIGR00232">
    <property type="entry name" value="tktlase_bact"/>
    <property type="match status" value="1"/>
</dbReference>
<keyword evidence="18" id="KW-1185">Reference proteome</keyword>
<keyword evidence="6 14" id="KW-0479">Metal-binding</keyword>
<feature type="binding site" evidence="14">
    <location>
        <position position="186"/>
    </location>
    <ligand>
        <name>Mg(2+)</name>
        <dbReference type="ChEBI" id="CHEBI:18420"/>
    </ligand>
</feature>
<feature type="binding site" evidence="13">
    <location>
        <begin position="116"/>
        <end position="118"/>
    </location>
    <ligand>
        <name>thiamine diphosphate</name>
        <dbReference type="ChEBI" id="CHEBI:58937"/>
    </ligand>
</feature>
<keyword evidence="5" id="KW-0808">Transferase</keyword>
<feature type="binding site" evidence="13">
    <location>
        <position position="157"/>
    </location>
    <ligand>
        <name>thiamine diphosphate</name>
        <dbReference type="ChEBI" id="CHEBI:58937"/>
    </ligand>
</feature>
<gene>
    <name evidence="17" type="ORF">FC07_GL002681</name>
</gene>
<feature type="binding site" evidence="12">
    <location>
        <position position="467"/>
    </location>
    <ligand>
        <name>substrate</name>
    </ligand>
</feature>
<dbReference type="SMART" id="SM00861">
    <property type="entry name" value="Transket_pyr"/>
    <property type="match status" value="1"/>
</dbReference>
<dbReference type="InterPro" id="IPR033247">
    <property type="entry name" value="Transketolase_fam"/>
</dbReference>
<name>A0A0R1GXU6_9LACO</name>
<dbReference type="Proteomes" id="UP000051461">
    <property type="component" value="Unassembled WGS sequence"/>
</dbReference>
<dbReference type="AlphaFoldDB" id="A0A0R1GXU6"/>